<feature type="compositionally biased region" description="Low complexity" evidence="1">
    <location>
        <begin position="329"/>
        <end position="342"/>
    </location>
</feature>
<dbReference type="AlphaFoldDB" id="A0A7W8E420"/>
<reference evidence="2 3" key="1">
    <citation type="submission" date="2020-08" db="EMBL/GenBank/DDBJ databases">
        <title>Genomic Encyclopedia of Type Strains, Phase IV (KMG-V): Genome sequencing to study the core and pangenomes of soil and plant-associated prokaryotes.</title>
        <authorList>
            <person name="Whitman W."/>
        </authorList>
    </citation>
    <scope>NUCLEOTIDE SEQUENCE [LARGE SCALE GENOMIC DNA]</scope>
    <source>
        <strain evidence="2 3">M8UP14</strain>
    </source>
</reference>
<evidence type="ECO:0000256" key="1">
    <source>
        <dbReference type="SAM" id="MobiDB-lite"/>
    </source>
</evidence>
<dbReference type="Proteomes" id="UP000540989">
    <property type="component" value="Unassembled WGS sequence"/>
</dbReference>
<gene>
    <name evidence="2" type="ORF">HDF16_001405</name>
</gene>
<name>A0A7W8E420_9BACT</name>
<protein>
    <recommendedName>
        <fullName evidence="4">DUF4105 domain-containing protein</fullName>
    </recommendedName>
</protein>
<feature type="region of interest" description="Disordered" evidence="1">
    <location>
        <begin position="312"/>
        <end position="356"/>
    </location>
</feature>
<proteinExistence type="predicted"/>
<comment type="caution">
    <text evidence="2">The sequence shown here is derived from an EMBL/GenBank/DDBJ whole genome shotgun (WGS) entry which is preliminary data.</text>
</comment>
<dbReference type="EMBL" id="JACHIP010000002">
    <property type="protein sequence ID" value="MBB5056720.1"/>
    <property type="molecule type" value="Genomic_DNA"/>
</dbReference>
<evidence type="ECO:0000313" key="3">
    <source>
        <dbReference type="Proteomes" id="UP000540989"/>
    </source>
</evidence>
<evidence type="ECO:0008006" key="4">
    <source>
        <dbReference type="Google" id="ProtNLM"/>
    </source>
</evidence>
<organism evidence="2 3">
    <name type="scientific">Granulicella aggregans</name>
    <dbReference type="NCBI Taxonomy" id="474949"/>
    <lineage>
        <taxon>Bacteria</taxon>
        <taxon>Pseudomonadati</taxon>
        <taxon>Acidobacteriota</taxon>
        <taxon>Terriglobia</taxon>
        <taxon>Terriglobales</taxon>
        <taxon>Acidobacteriaceae</taxon>
        <taxon>Granulicella</taxon>
    </lineage>
</organism>
<keyword evidence="3" id="KW-1185">Reference proteome</keyword>
<accession>A0A7W8E420</accession>
<sequence length="356" mass="38880">MTAEQGSQRGALLPPSALLLILVLIYPLSASASASFLLEEPYGTFGALNPTGHAAIYLDNVCADAPTHLRPCREEEPGVVLSRYHHVGGYDWVAIPVIPYLYAVDSVSEIPERVDKKEAAALRDAYRRKYLLDIAPTTLDDRAPKGDWTQLVGASFNRRIDGLRFDTTPDQDLELIAILNDRRNVAHFNLFYRNCADFSRSVLQHYMPDAIRRNVIADFGIMTPKQIARSLVVYDKRHPELHATFFTIPQVPGNIHRSHSVDGVAEALVKSKKYVIPLTFFAPQVTGAAVAAFLVDGRLKLPKDAPDLVLTTSTELQPSDGLTAPAEDPAGPAATSPATSSPVRLDSADPASPLLH</sequence>
<dbReference type="RefSeq" id="WP_184214849.1">
    <property type="nucleotide sequence ID" value="NZ_JACHIP010000002.1"/>
</dbReference>
<evidence type="ECO:0000313" key="2">
    <source>
        <dbReference type="EMBL" id="MBB5056720.1"/>
    </source>
</evidence>